<dbReference type="Pfam" id="PF00058">
    <property type="entry name" value="Ldl_recept_b"/>
    <property type="match status" value="1"/>
</dbReference>
<evidence type="ECO:0000259" key="2">
    <source>
        <dbReference type="PROSITE" id="PS50093"/>
    </source>
</evidence>
<dbReference type="SMART" id="SM00135">
    <property type="entry name" value="LY"/>
    <property type="match status" value="4"/>
</dbReference>
<evidence type="ECO:0000256" key="1">
    <source>
        <dbReference type="SAM" id="SignalP"/>
    </source>
</evidence>
<proteinExistence type="predicted"/>
<protein>
    <submittedName>
        <fullName evidence="3">PKD domain-containing protein</fullName>
    </submittedName>
</protein>
<dbReference type="SMART" id="SM00089">
    <property type="entry name" value="PKD"/>
    <property type="match status" value="2"/>
</dbReference>
<dbReference type="InterPro" id="IPR050778">
    <property type="entry name" value="Cueball_EGF_LRP_Nidogen"/>
</dbReference>
<dbReference type="GO" id="GO:0005886">
    <property type="term" value="C:plasma membrane"/>
    <property type="evidence" value="ECO:0007669"/>
    <property type="project" value="TreeGrafter"/>
</dbReference>
<dbReference type="Pfam" id="PF18911">
    <property type="entry name" value="PKD_4"/>
    <property type="match status" value="2"/>
</dbReference>
<dbReference type="InterPro" id="IPR035986">
    <property type="entry name" value="PKD_dom_sf"/>
</dbReference>
<feature type="signal peptide" evidence="1">
    <location>
        <begin position="1"/>
        <end position="23"/>
    </location>
</feature>
<evidence type="ECO:0000313" key="3">
    <source>
        <dbReference type="EMBL" id="NMM48932.1"/>
    </source>
</evidence>
<dbReference type="RefSeq" id="WP_169681372.1">
    <property type="nucleotide sequence ID" value="NZ_JABBNU010000006.1"/>
</dbReference>
<feature type="domain" description="PKD" evidence="2">
    <location>
        <begin position="133"/>
        <end position="187"/>
    </location>
</feature>
<dbReference type="PANTHER" id="PTHR46513:SF13">
    <property type="entry name" value="EGF-LIKE DOMAIN-CONTAINING PROTEIN"/>
    <property type="match status" value="1"/>
</dbReference>
<comment type="caution">
    <text evidence="3">The sequence shown here is derived from an EMBL/GenBank/DDBJ whole genome shotgun (WGS) entry which is preliminary data.</text>
</comment>
<name>A0A848J745_9BACT</name>
<dbReference type="SUPFAM" id="SSF75011">
    <property type="entry name" value="3-carboxy-cis,cis-mucoante lactonizing enzyme"/>
    <property type="match status" value="1"/>
</dbReference>
<dbReference type="AlphaFoldDB" id="A0A848J745"/>
<dbReference type="InterPro" id="IPR000033">
    <property type="entry name" value="LDLR_classB_rpt"/>
</dbReference>
<dbReference type="InterPro" id="IPR013783">
    <property type="entry name" value="Ig-like_fold"/>
</dbReference>
<dbReference type="InterPro" id="IPR011042">
    <property type="entry name" value="6-blade_b-propeller_TolB-like"/>
</dbReference>
<reference evidence="3 4" key="1">
    <citation type="submission" date="2020-04" db="EMBL/GenBank/DDBJ databases">
        <title>Flammeovirgaceae bacterium KN852 isolated from deep sea.</title>
        <authorList>
            <person name="Zhang D.-C."/>
        </authorList>
    </citation>
    <scope>NUCLEOTIDE SEQUENCE [LARGE SCALE GENOMIC DNA]</scope>
    <source>
        <strain evidence="3 4">KN852</strain>
    </source>
</reference>
<gene>
    <name evidence="3" type="ORF">HH304_11020</name>
</gene>
<sequence>MIKKIKIYSLLVLSLLFVFTSCKDDENVPAPKAGFTLESTTIKAREVISPNNTSENGVTYQWSLGNGKLINGESPSFSYDTEGSYILTLVVQNESGSSKVQQTVTVSGILPIAGFDVENSDRLIANGDVVFVNTSEDGVTYEWDFGDGNTSTDANPVHRYQASGVYTVTLIATNEDGTNEISQDVTIRTRPNELYFMDPSDFYLRRTLLGSDVVTQDVVEMPGWGVGVSFNPTDGMVYITDADNTSESVNKIWRLNPDGSGLEELVGGLTEPWLIDVDGTAGYMFWTDFSSGDVMRANLDGSDAQTIATYLDGFEYPEGIAAFDGSVYLNDPTLNGILKVSYDGSTVEQIITDMGGIGIGIDKTNSMIYFHDQNSGAIKRSDLSGNVDTEWSIALSEAGDRVYGISVDVSAGKIYWTNRDSGLIGAADLNGENIETLAGSLNSPRGLTLIKNQ</sequence>
<dbReference type="CDD" id="cd00146">
    <property type="entry name" value="PKD"/>
    <property type="match status" value="2"/>
</dbReference>
<organism evidence="3 4">
    <name type="scientific">Marinigracilibium pacificum</name>
    <dbReference type="NCBI Taxonomy" id="2729599"/>
    <lineage>
        <taxon>Bacteria</taxon>
        <taxon>Pseudomonadati</taxon>
        <taxon>Bacteroidota</taxon>
        <taxon>Cytophagia</taxon>
        <taxon>Cytophagales</taxon>
        <taxon>Flammeovirgaceae</taxon>
        <taxon>Marinigracilibium</taxon>
    </lineage>
</organism>
<dbReference type="PROSITE" id="PS51120">
    <property type="entry name" value="LDLRB"/>
    <property type="match status" value="1"/>
</dbReference>
<dbReference type="PROSITE" id="PS51257">
    <property type="entry name" value="PROKAR_LIPOPROTEIN"/>
    <property type="match status" value="1"/>
</dbReference>
<dbReference type="InterPro" id="IPR000601">
    <property type="entry name" value="PKD_dom"/>
</dbReference>
<dbReference type="GO" id="GO:0042813">
    <property type="term" value="F:Wnt receptor activity"/>
    <property type="evidence" value="ECO:0007669"/>
    <property type="project" value="TreeGrafter"/>
</dbReference>
<dbReference type="GO" id="GO:0060070">
    <property type="term" value="P:canonical Wnt signaling pathway"/>
    <property type="evidence" value="ECO:0007669"/>
    <property type="project" value="TreeGrafter"/>
</dbReference>
<feature type="domain" description="PKD" evidence="2">
    <location>
        <begin position="30"/>
        <end position="106"/>
    </location>
</feature>
<dbReference type="PROSITE" id="PS50093">
    <property type="entry name" value="PKD"/>
    <property type="match status" value="2"/>
</dbReference>
<keyword evidence="4" id="KW-1185">Reference proteome</keyword>
<dbReference type="GO" id="GO:0017147">
    <property type="term" value="F:Wnt-protein binding"/>
    <property type="evidence" value="ECO:0007669"/>
    <property type="project" value="TreeGrafter"/>
</dbReference>
<feature type="chain" id="PRO_5033055663" evidence="1">
    <location>
        <begin position="24"/>
        <end position="453"/>
    </location>
</feature>
<dbReference type="PANTHER" id="PTHR46513">
    <property type="entry name" value="VITELLOGENIN RECEPTOR-LIKE PROTEIN-RELATED-RELATED"/>
    <property type="match status" value="1"/>
</dbReference>
<evidence type="ECO:0000313" key="4">
    <source>
        <dbReference type="Proteomes" id="UP000559010"/>
    </source>
</evidence>
<keyword evidence="1" id="KW-0732">Signal</keyword>
<dbReference type="InterPro" id="IPR022409">
    <property type="entry name" value="PKD/Chitinase_dom"/>
</dbReference>
<dbReference type="SUPFAM" id="SSF49299">
    <property type="entry name" value="PKD domain"/>
    <property type="match status" value="2"/>
</dbReference>
<dbReference type="Proteomes" id="UP000559010">
    <property type="component" value="Unassembled WGS sequence"/>
</dbReference>
<accession>A0A848J745</accession>
<dbReference type="Gene3D" id="2.120.10.30">
    <property type="entry name" value="TolB, C-terminal domain"/>
    <property type="match status" value="2"/>
</dbReference>
<dbReference type="EMBL" id="JABBNU010000006">
    <property type="protein sequence ID" value="NMM48932.1"/>
    <property type="molecule type" value="Genomic_DNA"/>
</dbReference>
<dbReference type="Gene3D" id="2.60.40.10">
    <property type="entry name" value="Immunoglobulins"/>
    <property type="match status" value="2"/>
</dbReference>